<reference evidence="1" key="2">
    <citation type="journal article" date="2015" name="Data Brief">
        <title>Shoot transcriptome of the giant reed, Arundo donax.</title>
        <authorList>
            <person name="Barrero R.A."/>
            <person name="Guerrero F.D."/>
            <person name="Moolhuijzen P."/>
            <person name="Goolsby J.A."/>
            <person name="Tidwell J."/>
            <person name="Bellgard S.E."/>
            <person name="Bellgard M.I."/>
        </authorList>
    </citation>
    <scope>NUCLEOTIDE SEQUENCE</scope>
    <source>
        <tissue evidence="1">Shoot tissue taken approximately 20 cm above the soil surface</tissue>
    </source>
</reference>
<protein>
    <submittedName>
        <fullName evidence="1">Uncharacterized protein</fullName>
    </submittedName>
</protein>
<name>A0A0A9GGN4_ARUDO</name>
<dbReference type="AlphaFoldDB" id="A0A0A9GGN4"/>
<reference evidence="1" key="1">
    <citation type="submission" date="2014-09" db="EMBL/GenBank/DDBJ databases">
        <authorList>
            <person name="Magalhaes I.L.F."/>
            <person name="Oliveira U."/>
            <person name="Santos F.R."/>
            <person name="Vidigal T.H.D.A."/>
            <person name="Brescovit A.D."/>
            <person name="Santos A.J."/>
        </authorList>
    </citation>
    <scope>NUCLEOTIDE SEQUENCE</scope>
    <source>
        <tissue evidence="1">Shoot tissue taken approximately 20 cm above the soil surface</tissue>
    </source>
</reference>
<accession>A0A0A9GGN4</accession>
<organism evidence="1">
    <name type="scientific">Arundo donax</name>
    <name type="common">Giant reed</name>
    <name type="synonym">Donax arundinaceus</name>
    <dbReference type="NCBI Taxonomy" id="35708"/>
    <lineage>
        <taxon>Eukaryota</taxon>
        <taxon>Viridiplantae</taxon>
        <taxon>Streptophyta</taxon>
        <taxon>Embryophyta</taxon>
        <taxon>Tracheophyta</taxon>
        <taxon>Spermatophyta</taxon>
        <taxon>Magnoliopsida</taxon>
        <taxon>Liliopsida</taxon>
        <taxon>Poales</taxon>
        <taxon>Poaceae</taxon>
        <taxon>PACMAD clade</taxon>
        <taxon>Arundinoideae</taxon>
        <taxon>Arundineae</taxon>
        <taxon>Arundo</taxon>
    </lineage>
</organism>
<sequence>MPPSQSLKACQNWWTMYGQMTLLVSWKPHCSSGNFFQTRRTQL</sequence>
<dbReference type="EMBL" id="GBRH01178048">
    <property type="protein sequence ID" value="JAE19848.1"/>
    <property type="molecule type" value="Transcribed_RNA"/>
</dbReference>
<proteinExistence type="predicted"/>
<evidence type="ECO:0000313" key="1">
    <source>
        <dbReference type="EMBL" id="JAE19848.1"/>
    </source>
</evidence>